<evidence type="ECO:0000259" key="5">
    <source>
        <dbReference type="PROSITE" id="PS51186"/>
    </source>
</evidence>
<evidence type="ECO:0000256" key="3">
    <source>
        <dbReference type="ARBA" id="ARBA00023315"/>
    </source>
</evidence>
<dbReference type="InterPro" id="IPR036527">
    <property type="entry name" value="SCP2_sterol-bd_dom_sf"/>
</dbReference>
<comment type="subunit">
    <text evidence="4">Homohexamer; trimer of dimers.</text>
</comment>
<name>A0A4R2J6E2_9PSEU</name>
<dbReference type="RefSeq" id="WP_279495605.1">
    <property type="nucleotide sequence ID" value="NZ_SLWS01000013.1"/>
</dbReference>
<dbReference type="SUPFAM" id="SSF55718">
    <property type="entry name" value="SCP-like"/>
    <property type="match status" value="1"/>
</dbReference>
<dbReference type="HAMAP" id="MF_01812">
    <property type="entry name" value="Eis"/>
    <property type="match status" value="1"/>
</dbReference>
<dbReference type="SUPFAM" id="SSF55729">
    <property type="entry name" value="Acyl-CoA N-acyltransferases (Nat)"/>
    <property type="match status" value="1"/>
</dbReference>
<dbReference type="InterPro" id="IPR041380">
    <property type="entry name" value="Acetyltransf_17"/>
</dbReference>
<dbReference type="PANTHER" id="PTHR37817:SF1">
    <property type="entry name" value="N-ACETYLTRANSFERASE EIS"/>
    <property type="match status" value="1"/>
</dbReference>
<keyword evidence="3 4" id="KW-0012">Acyltransferase</keyword>
<dbReference type="Gene3D" id="3.40.630.30">
    <property type="match status" value="2"/>
</dbReference>
<evidence type="ECO:0000256" key="1">
    <source>
        <dbReference type="ARBA" id="ARBA00009213"/>
    </source>
</evidence>
<comment type="caution">
    <text evidence="6">The sequence shown here is derived from an EMBL/GenBank/DDBJ whole genome shotgun (WGS) entry which is preliminary data.</text>
</comment>
<evidence type="ECO:0000313" key="7">
    <source>
        <dbReference type="Proteomes" id="UP000295680"/>
    </source>
</evidence>
<accession>A0A4R2J6E2</accession>
<dbReference type="AlphaFoldDB" id="A0A4R2J6E2"/>
<dbReference type="InterPro" id="IPR025559">
    <property type="entry name" value="Eis_dom"/>
</dbReference>
<dbReference type="InterPro" id="IPR000182">
    <property type="entry name" value="GNAT_dom"/>
</dbReference>
<feature type="binding site" evidence="4">
    <location>
        <begin position="94"/>
        <end position="96"/>
    </location>
    <ligand>
        <name>acetyl-CoA</name>
        <dbReference type="ChEBI" id="CHEBI:57288"/>
    </ligand>
</feature>
<feature type="binding site" evidence="4">
    <location>
        <begin position="102"/>
        <end position="107"/>
    </location>
    <ligand>
        <name>acetyl-CoA</name>
        <dbReference type="ChEBI" id="CHEBI:57288"/>
    </ligand>
</feature>
<protein>
    <submittedName>
        <fullName evidence="6">Putative acetyltransferase</fullName>
    </submittedName>
</protein>
<feature type="active site" description="Proton donor" evidence="4">
    <location>
        <position position="136"/>
    </location>
</feature>
<gene>
    <name evidence="6" type="ORF">EV192_113113</name>
</gene>
<dbReference type="Pfam" id="PF13530">
    <property type="entry name" value="SCP2_2"/>
    <property type="match status" value="1"/>
</dbReference>
<dbReference type="PANTHER" id="PTHR37817">
    <property type="entry name" value="N-ACETYLTRANSFERASE EIS"/>
    <property type="match status" value="1"/>
</dbReference>
<evidence type="ECO:0000256" key="2">
    <source>
        <dbReference type="ARBA" id="ARBA00022679"/>
    </source>
</evidence>
<organism evidence="6 7">
    <name type="scientific">Actinocrispum wychmicini</name>
    <dbReference type="NCBI Taxonomy" id="1213861"/>
    <lineage>
        <taxon>Bacteria</taxon>
        <taxon>Bacillati</taxon>
        <taxon>Actinomycetota</taxon>
        <taxon>Actinomycetes</taxon>
        <taxon>Pseudonocardiales</taxon>
        <taxon>Pseudonocardiaceae</taxon>
        <taxon>Actinocrispum</taxon>
    </lineage>
</organism>
<feature type="active site" description="Proton acceptor; via carboxylate" evidence="4">
    <location>
        <position position="416"/>
    </location>
</feature>
<evidence type="ECO:0000256" key="4">
    <source>
        <dbReference type="HAMAP-Rule" id="MF_01812"/>
    </source>
</evidence>
<dbReference type="InterPro" id="IPR022902">
    <property type="entry name" value="NAcTrfase_Eis"/>
</dbReference>
<dbReference type="InterPro" id="IPR016181">
    <property type="entry name" value="Acyl_CoA_acyltransferase"/>
</dbReference>
<dbReference type="InterPro" id="IPR051554">
    <property type="entry name" value="Acetyltransferase_Eis"/>
</dbReference>
<proteinExistence type="inferred from homology"/>
<keyword evidence="7" id="KW-1185">Reference proteome</keyword>
<dbReference type="Gene3D" id="3.30.1050.10">
    <property type="entry name" value="SCP2 sterol-binding domain"/>
    <property type="match status" value="1"/>
</dbReference>
<feature type="binding site" evidence="4">
    <location>
        <begin position="131"/>
        <end position="132"/>
    </location>
    <ligand>
        <name>acetyl-CoA</name>
        <dbReference type="ChEBI" id="CHEBI:57288"/>
    </ligand>
</feature>
<dbReference type="Pfam" id="PF13527">
    <property type="entry name" value="Acetyltransf_9"/>
    <property type="match status" value="1"/>
</dbReference>
<reference evidence="6 7" key="1">
    <citation type="submission" date="2019-03" db="EMBL/GenBank/DDBJ databases">
        <title>Genomic Encyclopedia of Type Strains, Phase IV (KMG-IV): sequencing the most valuable type-strain genomes for metagenomic binning, comparative biology and taxonomic classification.</title>
        <authorList>
            <person name="Goeker M."/>
        </authorList>
    </citation>
    <scope>NUCLEOTIDE SEQUENCE [LARGE SCALE GENOMIC DNA]</scope>
    <source>
        <strain evidence="6 7">DSM 45934</strain>
    </source>
</reference>
<dbReference type="Pfam" id="PF17668">
    <property type="entry name" value="Acetyltransf_17"/>
    <property type="match status" value="1"/>
</dbReference>
<dbReference type="PROSITE" id="PS51186">
    <property type="entry name" value="GNAT"/>
    <property type="match status" value="1"/>
</dbReference>
<dbReference type="GO" id="GO:0030649">
    <property type="term" value="P:aminoglycoside antibiotic catabolic process"/>
    <property type="evidence" value="ECO:0007669"/>
    <property type="project" value="TreeGrafter"/>
</dbReference>
<keyword evidence="2 4" id="KW-0808">Transferase</keyword>
<comment type="similarity">
    <text evidence="1 4">Belongs to the acetyltransferase Eis family.</text>
</comment>
<dbReference type="NCBIfam" id="NF002367">
    <property type="entry name" value="PRK01346.1-4"/>
    <property type="match status" value="1"/>
</dbReference>
<dbReference type="CDD" id="cd04301">
    <property type="entry name" value="NAT_SF"/>
    <property type="match status" value="1"/>
</dbReference>
<dbReference type="Proteomes" id="UP000295680">
    <property type="component" value="Unassembled WGS sequence"/>
</dbReference>
<sequence length="416" mass="45914">MATSGRLGYEERVSELTVRLVTEDLFDEILLTFGSAFLRDLENLDPDWFRSDFEPDRFHGCFDGDELVGTAAVLTRDITLPGTGPTPVAGVTTVAVKPWHRRRGAASMLMHVQLHGLHEEQREPFAALWASEGSIYGRFGYGLAAHYSTIKVPGGVPFRAGVDLGKDRIRELPRAEAMKHVTAVYDRVAPTRVGWLSRAEPSWNMHLWDSERNRDGASAYRFAVHPDGYAIFRTTSKWDDRGPAGELKVREIVAASPVAAAALWRYLLDYDQVRLVNGMFAVDEPVTTMLHDKEQAVRLTKDGLWVRLVDVDRALALRGYGTPLDTVFQVTDVLCPWNQGRWRLAVDSAGAATVERTTADPDMVLDIADLGAAYLGGVRLTELAAAGLITELTPGAVTKASRAFIGDHAPHCQEVF</sequence>
<dbReference type="GO" id="GO:0034069">
    <property type="term" value="F:aminoglycoside N-acetyltransferase activity"/>
    <property type="evidence" value="ECO:0007669"/>
    <property type="project" value="TreeGrafter"/>
</dbReference>
<feature type="domain" description="N-acetyltransferase" evidence="5">
    <location>
        <begin position="16"/>
        <end position="169"/>
    </location>
</feature>
<dbReference type="EMBL" id="SLWS01000013">
    <property type="protein sequence ID" value="TCO50735.1"/>
    <property type="molecule type" value="Genomic_DNA"/>
</dbReference>
<evidence type="ECO:0000313" key="6">
    <source>
        <dbReference type="EMBL" id="TCO50735.1"/>
    </source>
</evidence>